<dbReference type="KEGG" id="hbq:QI031_07715"/>
<dbReference type="Gene3D" id="1.10.287.470">
    <property type="entry name" value="Helix hairpin bin"/>
    <property type="match status" value="1"/>
</dbReference>
<gene>
    <name evidence="5" type="ORF">QI031_07715</name>
</gene>
<dbReference type="PANTHER" id="PTHR32347">
    <property type="entry name" value="EFFLUX SYSTEM COMPONENT YKNX-RELATED"/>
    <property type="match status" value="1"/>
</dbReference>
<reference evidence="5 6" key="1">
    <citation type="journal article" date="2023" name="Limnol Oceanogr Lett">
        <title>Environmental adaptations by the intertidal Antarctic cyanobacterium Halotia branconii CENA392 as revealed using long-read genome sequencing.</title>
        <authorList>
            <person name="Dextro R.B."/>
            <person name="Delbaje E."/>
            <person name="Freitas P.N.N."/>
            <person name="Geraldes V."/>
            <person name="Pinto E."/>
            <person name="Long P.F."/>
            <person name="Fiore M.F."/>
        </authorList>
    </citation>
    <scope>NUCLEOTIDE SEQUENCE [LARGE SCALE GENOMIC DNA]</scope>
    <source>
        <strain evidence="5 6">CENA392</strain>
    </source>
</reference>
<protein>
    <submittedName>
        <fullName evidence="5">ABC exporter membrane fusion protein</fullName>
    </submittedName>
</protein>
<evidence type="ECO:0000313" key="5">
    <source>
        <dbReference type="EMBL" id="WGV27365.1"/>
    </source>
</evidence>
<evidence type="ECO:0000256" key="2">
    <source>
        <dbReference type="ARBA" id="ARBA00023054"/>
    </source>
</evidence>
<feature type="coiled-coil region" evidence="3">
    <location>
        <begin position="224"/>
        <end position="255"/>
    </location>
</feature>
<dbReference type="GO" id="GO:0030313">
    <property type="term" value="C:cell envelope"/>
    <property type="evidence" value="ECO:0007669"/>
    <property type="project" value="UniProtKB-SubCell"/>
</dbReference>
<dbReference type="RefSeq" id="WP_281484602.1">
    <property type="nucleotide sequence ID" value="NZ_CP124543.1"/>
</dbReference>
<proteinExistence type="predicted"/>
<name>A0AAJ6NVI1_9CYAN</name>
<organism evidence="5 6">
    <name type="scientific">Halotia branconii CENA392</name>
    <dbReference type="NCBI Taxonomy" id="1539056"/>
    <lineage>
        <taxon>Bacteria</taxon>
        <taxon>Bacillati</taxon>
        <taxon>Cyanobacteriota</taxon>
        <taxon>Cyanophyceae</taxon>
        <taxon>Nostocales</taxon>
        <taxon>Nodulariaceae</taxon>
        <taxon>Halotia</taxon>
    </lineage>
</organism>
<evidence type="ECO:0000256" key="1">
    <source>
        <dbReference type="ARBA" id="ARBA00004196"/>
    </source>
</evidence>
<evidence type="ECO:0000313" key="6">
    <source>
        <dbReference type="Proteomes" id="UP001223520"/>
    </source>
</evidence>
<dbReference type="Gene3D" id="2.40.30.170">
    <property type="match status" value="1"/>
</dbReference>
<dbReference type="NCBIfam" id="TIGR02971">
    <property type="entry name" value="heterocyst_DevB"/>
    <property type="match status" value="1"/>
</dbReference>
<dbReference type="InterPro" id="IPR014315">
    <property type="entry name" value="ABC_heterocyst_DevB"/>
</dbReference>
<evidence type="ECO:0000256" key="4">
    <source>
        <dbReference type="SAM" id="Phobius"/>
    </source>
</evidence>
<dbReference type="PANTHER" id="PTHR32347:SF27">
    <property type="entry name" value="RND EFFLUX PUMP MEMBRANE FUSION PROTEIN BARREL-SANDWICH DOMAIN-CONTAINING PROTEIN"/>
    <property type="match status" value="1"/>
</dbReference>
<feature type="coiled-coil region" evidence="3">
    <location>
        <begin position="121"/>
        <end position="199"/>
    </location>
</feature>
<keyword evidence="6" id="KW-1185">Reference proteome</keyword>
<sequence length="422" mass="45490">MKISLTHKHKNVEMLQESEEISEAFLFSPKFRWLVALGLICIVGIGIGVLYLARLSATTKKSVAITQVKQPIISKVNALGRLEPAGEVIKVSAPTNPSIGSGSRVVKLLVDQGDQVRAGQVIAILDNYDRLQANLIEAQKQVQVAQYRLAQVKAGAKPAELAAIQANVQNLQAQLDGEIQTQEATIARTKAELQNADIEFRRNQALYHEGAIAAATLDSRRLALTTAQEQLNSAKANLERTKRTLTAQIQEAKATWEKTAQVRPTDVATAQAEIDSAIATVSKMRSELKLAYVRAPQAGQILRIQTHPGETVGDQGVVELGQTNQMYAIAEIYESDITKIRPGQTTSITSPSNAFGGKLSGTVDQIGLTVAKKDVLDSDPTAATDARVIEVKIRLDKAASQKVAHLTNLQVNVEINTNGNGA</sequence>
<accession>A0AAJ6NVI1</accession>
<keyword evidence="4" id="KW-0812">Transmembrane</keyword>
<comment type="subcellular location">
    <subcellularLocation>
        <location evidence="1">Cell envelope</location>
    </subcellularLocation>
</comment>
<dbReference type="Gene3D" id="2.40.50.100">
    <property type="match status" value="1"/>
</dbReference>
<keyword evidence="2 3" id="KW-0175">Coiled coil</keyword>
<dbReference type="AlphaFoldDB" id="A0AAJ6NVI1"/>
<dbReference type="SUPFAM" id="SSF111369">
    <property type="entry name" value="HlyD-like secretion proteins"/>
    <property type="match status" value="1"/>
</dbReference>
<dbReference type="EMBL" id="CP124543">
    <property type="protein sequence ID" value="WGV27365.1"/>
    <property type="molecule type" value="Genomic_DNA"/>
</dbReference>
<dbReference type="Proteomes" id="UP001223520">
    <property type="component" value="Chromosome"/>
</dbReference>
<keyword evidence="4" id="KW-0472">Membrane</keyword>
<feature type="transmembrane region" description="Helical" evidence="4">
    <location>
        <begin position="33"/>
        <end position="53"/>
    </location>
</feature>
<evidence type="ECO:0000256" key="3">
    <source>
        <dbReference type="SAM" id="Coils"/>
    </source>
</evidence>
<dbReference type="InterPro" id="IPR050465">
    <property type="entry name" value="UPF0194_transport"/>
</dbReference>
<keyword evidence="4" id="KW-1133">Transmembrane helix</keyword>